<dbReference type="AlphaFoldDB" id="A0A5N3VYJ2"/>
<reference evidence="2 3" key="1">
    <citation type="submission" date="2019-06" db="EMBL/GenBank/DDBJ databases">
        <title>Discovery of a novel chromosome fission-fusion reversal in muntjac.</title>
        <authorList>
            <person name="Mudd A.B."/>
            <person name="Bredeson J.V."/>
            <person name="Baum R."/>
            <person name="Hockemeyer D."/>
            <person name="Rokhsar D.S."/>
        </authorList>
    </citation>
    <scope>NUCLEOTIDE SEQUENCE [LARGE SCALE GENOMIC DNA]</scope>
    <source>
        <strain evidence="2">UCam_UCB_Mr</strain>
        <tissue evidence="2">Fibroblast cell line</tissue>
    </source>
</reference>
<name>A0A5N3VYJ2_MUNRE</name>
<evidence type="ECO:0008006" key="4">
    <source>
        <dbReference type="Google" id="ProtNLM"/>
    </source>
</evidence>
<gene>
    <name evidence="2" type="ORF">FD755_023207</name>
</gene>
<evidence type="ECO:0000313" key="2">
    <source>
        <dbReference type="EMBL" id="KAB0354103.1"/>
    </source>
</evidence>
<proteinExistence type="predicted"/>
<dbReference type="Proteomes" id="UP000326062">
    <property type="component" value="Unassembled WGS sequence"/>
</dbReference>
<accession>A0A5N3VYJ2</accession>
<dbReference type="EMBL" id="VCEB01000047">
    <property type="protein sequence ID" value="KAB0354103.1"/>
    <property type="molecule type" value="Genomic_DNA"/>
</dbReference>
<dbReference type="SUPFAM" id="SSF46785">
    <property type="entry name" value="Winged helix' DNA-binding domain"/>
    <property type="match status" value="1"/>
</dbReference>
<dbReference type="InterPro" id="IPR036390">
    <property type="entry name" value="WH_DNA-bd_sf"/>
</dbReference>
<keyword evidence="3" id="KW-1185">Reference proteome</keyword>
<organism evidence="2 3">
    <name type="scientific">Muntiacus reevesi</name>
    <name type="common">Reeves' muntjac</name>
    <name type="synonym">Cervus reevesi</name>
    <dbReference type="NCBI Taxonomy" id="9886"/>
    <lineage>
        <taxon>Eukaryota</taxon>
        <taxon>Metazoa</taxon>
        <taxon>Chordata</taxon>
        <taxon>Craniata</taxon>
        <taxon>Vertebrata</taxon>
        <taxon>Euteleostomi</taxon>
        <taxon>Mammalia</taxon>
        <taxon>Eutheria</taxon>
        <taxon>Laurasiatheria</taxon>
        <taxon>Artiodactyla</taxon>
        <taxon>Ruminantia</taxon>
        <taxon>Pecora</taxon>
        <taxon>Cervidae</taxon>
        <taxon>Muntiacinae</taxon>
        <taxon>Muntiacus</taxon>
    </lineage>
</organism>
<feature type="region of interest" description="Disordered" evidence="1">
    <location>
        <begin position="1"/>
        <end position="42"/>
    </location>
</feature>
<comment type="caution">
    <text evidence="2">The sequence shown here is derived from an EMBL/GenBank/DDBJ whole genome shotgun (WGS) entry which is preliminary data.</text>
</comment>
<evidence type="ECO:0000256" key="1">
    <source>
        <dbReference type="SAM" id="MobiDB-lite"/>
    </source>
</evidence>
<feature type="region of interest" description="Disordered" evidence="1">
    <location>
        <begin position="232"/>
        <end position="260"/>
    </location>
</feature>
<sequence length="260" mass="28519">MVSQSSHETCAAPLAPSTDREVTTGHPPDVSPDPNVDSGEALEKLWDQPESPDLETANEEENNAFLRLSFPRKLWMIMEDAAFTSVHWNDEGDTVVIEAYLFQAEVPHMFSKICPSGHSAGKKRMMIYHGSKFQGDKPLLLRCSFLFYGLWFIDSVAGQARENHLPSELGGPSGEGMSSNSMFVSPATAGRDGAGQLPKSPSRYPDYGSVMTLYNTYDSIVKVAVSVVAPNEVPEADEEQEESSGYTCSLCEQFKDNPNP</sequence>
<evidence type="ECO:0000313" key="3">
    <source>
        <dbReference type="Proteomes" id="UP000326062"/>
    </source>
</evidence>
<protein>
    <recommendedName>
        <fullName evidence="4">HSF-type DNA-binding domain-containing protein</fullName>
    </recommendedName>
</protein>